<dbReference type="AlphaFoldDB" id="A0A2S7XZQ2"/>
<reference evidence="1 2" key="1">
    <citation type="submission" date="2016-07" db="EMBL/GenBank/DDBJ databases">
        <title>Comparative genomics of the entomopathogenic fungus Beauveria bassiana.</title>
        <authorList>
            <person name="Valero Jimenez C.A."/>
            <person name="Zwaan B.J."/>
            <person name="Van Kan J.A."/>
            <person name="Takken W."/>
            <person name="Debets A.J."/>
            <person name="Schoustra S.E."/>
            <person name="Koenraadt C.J."/>
        </authorList>
    </citation>
    <scope>NUCLEOTIDE SEQUENCE [LARGE SCALE GENOMIC DNA]</scope>
    <source>
        <strain evidence="1 2">ARSEF 8028</strain>
    </source>
</reference>
<evidence type="ECO:0000313" key="1">
    <source>
        <dbReference type="EMBL" id="PQK09385.1"/>
    </source>
</evidence>
<accession>A0A2S7XZQ2</accession>
<dbReference type="EMBL" id="JRHA01000001">
    <property type="protein sequence ID" value="PQK09385.1"/>
    <property type="molecule type" value="Genomic_DNA"/>
</dbReference>
<comment type="caution">
    <text evidence="1">The sequence shown here is derived from an EMBL/GenBank/DDBJ whole genome shotgun (WGS) entry which is preliminary data.</text>
</comment>
<dbReference type="Proteomes" id="UP000237441">
    <property type="component" value="Unassembled WGS sequence"/>
</dbReference>
<sequence length="240" mass="26846">METMTNSDRPPIPEHCLNNIRNTVARFPMLELPARQHIVAVQRQMPARCEAGNNCEHHIGDDSSLVAITDTIMAVTISDSDTMGCAFFSTQDSCLFIAQDVPLVDASVLQHFLEHVQPSSILIPARFPNNMVDVIGAYVDSSYLEHTTRVSHVSTLANSEFSISTSKDRLIKVFSKIENEPRTIFHLQKVYPITDRPARSNLPDLESTAMHFLRLSARLGSKGSVSVRYARLFLGFNSNW</sequence>
<gene>
    <name evidence="1" type="ORF">BB8028_0001g14550</name>
</gene>
<organism evidence="1 2">
    <name type="scientific">Beauveria bassiana</name>
    <name type="common">White muscardine disease fungus</name>
    <name type="synonym">Tritirachium shiotae</name>
    <dbReference type="NCBI Taxonomy" id="176275"/>
    <lineage>
        <taxon>Eukaryota</taxon>
        <taxon>Fungi</taxon>
        <taxon>Dikarya</taxon>
        <taxon>Ascomycota</taxon>
        <taxon>Pezizomycotina</taxon>
        <taxon>Sordariomycetes</taxon>
        <taxon>Hypocreomycetidae</taxon>
        <taxon>Hypocreales</taxon>
        <taxon>Cordycipitaceae</taxon>
        <taxon>Beauveria</taxon>
    </lineage>
</organism>
<name>A0A2S7XZQ2_BEABA</name>
<protein>
    <submittedName>
        <fullName evidence="1">Uncharacterized protein</fullName>
    </submittedName>
</protein>
<proteinExistence type="predicted"/>
<evidence type="ECO:0000313" key="2">
    <source>
        <dbReference type="Proteomes" id="UP000237441"/>
    </source>
</evidence>